<dbReference type="Gene3D" id="3.30.420.40">
    <property type="match status" value="2"/>
</dbReference>
<accession>A0AAW7JGV6</accession>
<name>A0AAW7JGV6_9BACT</name>
<dbReference type="RefSeq" id="WP_289824821.1">
    <property type="nucleotide sequence ID" value="NZ_JAUEIE010000002.1"/>
</dbReference>
<gene>
    <name evidence="2" type="ORF">QVN81_03995</name>
    <name evidence="3" type="ORF">QVN84_02605</name>
</gene>
<dbReference type="Proteomes" id="UP001167831">
    <property type="component" value="Unassembled WGS sequence"/>
</dbReference>
<dbReference type="InterPro" id="IPR043129">
    <property type="entry name" value="ATPase_NBD"/>
</dbReference>
<evidence type="ECO:0000313" key="3">
    <source>
        <dbReference type="EMBL" id="MDN0024419.1"/>
    </source>
</evidence>
<dbReference type="EMBL" id="JAUEIE010000002">
    <property type="protein sequence ID" value="MDN0022188.1"/>
    <property type="molecule type" value="Genomic_DNA"/>
</dbReference>
<dbReference type="SUPFAM" id="SSF53067">
    <property type="entry name" value="Actin-like ATPase domain"/>
    <property type="match status" value="1"/>
</dbReference>
<dbReference type="AlphaFoldDB" id="A0AAW7JGV6"/>
<dbReference type="PANTHER" id="PTHR18964:SF149">
    <property type="entry name" value="BIFUNCTIONAL UDP-N-ACETYLGLUCOSAMINE 2-EPIMERASE_N-ACETYLMANNOSAMINE KINASE"/>
    <property type="match status" value="1"/>
</dbReference>
<evidence type="ECO:0000313" key="4">
    <source>
        <dbReference type="Proteomes" id="UP001167831"/>
    </source>
</evidence>
<dbReference type="PANTHER" id="PTHR18964">
    <property type="entry name" value="ROK (REPRESSOR, ORF, KINASE) FAMILY"/>
    <property type="match status" value="1"/>
</dbReference>
<comment type="caution">
    <text evidence="3">The sequence shown here is derived from an EMBL/GenBank/DDBJ whole genome shotgun (WGS) entry which is preliminary data.</text>
</comment>
<dbReference type="Pfam" id="PF00480">
    <property type="entry name" value="ROK"/>
    <property type="match status" value="1"/>
</dbReference>
<sequence length="364" mass="39355">MYENEKRTVLTLDAGGTNFVFSAIRGNEQIVEPVCMPSVSDDLKRCLDTLIAGFDGVVSQLDVSPVAISFAFPGPADYKNGVIGGNIPNFPSFRNGVALGPFLQHHYHVPVFMENDGNLFAYGEALSGMLPKVNAMLEEAGSRRRYKNLLGVTLGTGFGAGVVIDGRLLTGDNGCGGDVWLMHNKKYPLMISEESVSVRAVKRVYRERSGQSDSSLTPKDIYDIAEGTRDGNRDAAVASFSELGEIAGHAVASALNIVDGLVVIGGGLAGASRYILPAMIKELRTSLSMFSGERFPCVQMDVYNWEDESDRKHFLSLQDDETVIPDTTVKVSYNKSKRIAVMCSHDGASVSIMRGAYAYALSQL</sequence>
<dbReference type="InterPro" id="IPR000600">
    <property type="entry name" value="ROK"/>
</dbReference>
<evidence type="ECO:0000313" key="2">
    <source>
        <dbReference type="EMBL" id="MDN0022188.1"/>
    </source>
</evidence>
<proteinExistence type="inferred from homology"/>
<organism evidence="3 5">
    <name type="scientific">Leyella lascolaii</name>
    <dbReference type="NCBI Taxonomy" id="1776379"/>
    <lineage>
        <taxon>Bacteria</taxon>
        <taxon>Pseudomonadati</taxon>
        <taxon>Bacteroidota</taxon>
        <taxon>Bacteroidia</taxon>
        <taxon>Bacteroidales</taxon>
        <taxon>Prevotellaceae</taxon>
        <taxon>Leyella</taxon>
    </lineage>
</organism>
<reference evidence="3" key="2">
    <citation type="submission" date="2023-08" db="EMBL/GenBank/DDBJ databases">
        <title>Identification and characterization of horizontal gene transfer across gut microbiota members of farm animals based on homology search.</title>
        <authorList>
            <person name="Schwarzerova J."/>
            <person name="Nykrynova M."/>
            <person name="Jureckova K."/>
            <person name="Cejkova D."/>
            <person name="Rychlik I."/>
        </authorList>
    </citation>
    <scope>NUCLEOTIDE SEQUENCE</scope>
    <source>
        <strain evidence="3">ET15</strain>
        <strain evidence="2">ET37</strain>
    </source>
</reference>
<keyword evidence="4" id="KW-1185">Reference proteome</keyword>
<comment type="similarity">
    <text evidence="1">Belongs to the ROK (NagC/XylR) family.</text>
</comment>
<dbReference type="Proteomes" id="UP001168478">
    <property type="component" value="Unassembled WGS sequence"/>
</dbReference>
<evidence type="ECO:0000256" key="1">
    <source>
        <dbReference type="ARBA" id="ARBA00006479"/>
    </source>
</evidence>
<dbReference type="EMBL" id="JAUEIF010000002">
    <property type="protein sequence ID" value="MDN0024419.1"/>
    <property type="molecule type" value="Genomic_DNA"/>
</dbReference>
<protein>
    <submittedName>
        <fullName evidence="3">ROK family protein</fullName>
    </submittedName>
</protein>
<reference evidence="3" key="1">
    <citation type="submission" date="2023-06" db="EMBL/GenBank/DDBJ databases">
        <authorList>
            <person name="Zeman M."/>
            <person name="Kubasova T."/>
            <person name="Jahodarova E."/>
            <person name="Nykrynova M."/>
            <person name="Rychlik I."/>
        </authorList>
    </citation>
    <scope>NUCLEOTIDE SEQUENCE</scope>
    <source>
        <strain evidence="3">ET15</strain>
        <strain evidence="2">ET37</strain>
    </source>
</reference>
<evidence type="ECO:0000313" key="5">
    <source>
        <dbReference type="Proteomes" id="UP001168478"/>
    </source>
</evidence>